<evidence type="ECO:0000313" key="2">
    <source>
        <dbReference type="Proteomes" id="UP000054324"/>
    </source>
</evidence>
<gene>
    <name evidence="1" type="ORF">T265_14633</name>
</gene>
<proteinExistence type="predicted"/>
<dbReference type="AlphaFoldDB" id="A0A074Z8G9"/>
<name>A0A074Z8G9_OPIVI</name>
<dbReference type="GeneID" id="20328799"/>
<feature type="non-terminal residue" evidence="1">
    <location>
        <position position="79"/>
    </location>
</feature>
<dbReference type="EMBL" id="KL596847">
    <property type="protein sequence ID" value="KER23511.1"/>
    <property type="molecule type" value="Genomic_DNA"/>
</dbReference>
<reference evidence="1 2" key="1">
    <citation type="submission" date="2013-11" db="EMBL/GenBank/DDBJ databases">
        <title>Opisthorchis viverrini - life in the bile duct.</title>
        <authorList>
            <person name="Young N.D."/>
            <person name="Nagarajan N."/>
            <person name="Lin S.J."/>
            <person name="Korhonen P.K."/>
            <person name="Jex A.R."/>
            <person name="Hall R.S."/>
            <person name="Safavi-Hemami H."/>
            <person name="Kaewkong W."/>
            <person name="Bertrand D."/>
            <person name="Gao S."/>
            <person name="Seet Q."/>
            <person name="Wongkham S."/>
            <person name="Teh B.T."/>
            <person name="Wongkham C."/>
            <person name="Intapan P.M."/>
            <person name="Maleewong W."/>
            <person name="Yang X."/>
            <person name="Hu M."/>
            <person name="Wang Z."/>
            <person name="Hofmann A."/>
            <person name="Sternberg P.W."/>
            <person name="Tan P."/>
            <person name="Wang J."/>
            <person name="Gasser R.B."/>
        </authorList>
    </citation>
    <scope>NUCLEOTIDE SEQUENCE [LARGE SCALE GENOMIC DNA]</scope>
</reference>
<dbReference type="KEGG" id="ovi:T265_14633"/>
<accession>A0A074Z8G9</accession>
<evidence type="ECO:0000313" key="1">
    <source>
        <dbReference type="EMBL" id="KER23511.1"/>
    </source>
</evidence>
<dbReference type="Proteomes" id="UP000054324">
    <property type="component" value="Unassembled WGS sequence"/>
</dbReference>
<dbReference type="CTD" id="20328799"/>
<keyword evidence="2" id="KW-1185">Reference proteome</keyword>
<organism evidence="1 2">
    <name type="scientific">Opisthorchis viverrini</name>
    <name type="common">Southeast Asian liver fluke</name>
    <dbReference type="NCBI Taxonomy" id="6198"/>
    <lineage>
        <taxon>Eukaryota</taxon>
        <taxon>Metazoa</taxon>
        <taxon>Spiralia</taxon>
        <taxon>Lophotrochozoa</taxon>
        <taxon>Platyhelminthes</taxon>
        <taxon>Trematoda</taxon>
        <taxon>Digenea</taxon>
        <taxon>Opisthorchiida</taxon>
        <taxon>Opisthorchiata</taxon>
        <taxon>Opisthorchiidae</taxon>
        <taxon>Opisthorchis</taxon>
    </lineage>
</organism>
<sequence length="79" mass="9293">MVELSKALENESEMRLFGGNSDIHEKLQNEYWECYVDLHRFIQSTTSLVATLLRKVQQYRHIELQALSSKLTDTLHQVQ</sequence>
<protein>
    <submittedName>
        <fullName evidence="1">Uncharacterized protein</fullName>
    </submittedName>
</protein>
<dbReference type="RefSeq" id="XP_009172761.1">
    <property type="nucleotide sequence ID" value="XM_009174497.1"/>
</dbReference>